<dbReference type="RefSeq" id="WP_256419995.1">
    <property type="nucleotide sequence ID" value="NZ_JANHDI010000001.1"/>
</dbReference>
<dbReference type="AlphaFoldDB" id="A0ABD6CJK7"/>
<dbReference type="Proteomes" id="UP001597085">
    <property type="component" value="Unassembled WGS sequence"/>
</dbReference>
<sequence length="171" mass="17878">MAVELALVSDTHVPSRADAIPTWVQDRIRAADHVVHAGDFDSAEAYDRIVELAGGEKSLTAVVGNIDPGSFDLPVVERLRVEDATFVVTHGAGPRRGYRSRVAGTVREEAGPEALGVSGHTHETLDEVVDGVRLLNPGTATGAPPGSEATMYVATVDGASVSVTLHSDEGE</sequence>
<feature type="domain" description="Calcineurin-like phosphoesterase" evidence="2">
    <location>
        <begin position="4"/>
        <end position="157"/>
    </location>
</feature>
<organism evidence="3 4">
    <name type="scientific">Halobellus rarus</name>
    <dbReference type="NCBI Taxonomy" id="1126237"/>
    <lineage>
        <taxon>Archaea</taxon>
        <taxon>Methanobacteriati</taxon>
        <taxon>Methanobacteriota</taxon>
        <taxon>Stenosarchaea group</taxon>
        <taxon>Halobacteria</taxon>
        <taxon>Halobacteriales</taxon>
        <taxon>Haloferacaceae</taxon>
        <taxon>Halobellus</taxon>
    </lineage>
</organism>
<evidence type="ECO:0000259" key="2">
    <source>
        <dbReference type="Pfam" id="PF12850"/>
    </source>
</evidence>
<dbReference type="PANTHER" id="PTHR11124">
    <property type="entry name" value="VACUOLAR SORTING PROTEIN VPS29"/>
    <property type="match status" value="1"/>
</dbReference>
<name>A0ABD6CJK7_9EURY</name>
<protein>
    <recommendedName>
        <fullName evidence="1">Phosphoesterase</fullName>
        <ecNumber evidence="1">3.1.4.-</ecNumber>
    </recommendedName>
</protein>
<evidence type="ECO:0000313" key="3">
    <source>
        <dbReference type="EMBL" id="MFD1597985.1"/>
    </source>
</evidence>
<keyword evidence="4" id="KW-1185">Reference proteome</keyword>
<dbReference type="Pfam" id="PF12850">
    <property type="entry name" value="Metallophos_2"/>
    <property type="match status" value="1"/>
</dbReference>
<comment type="similarity">
    <text evidence="1">Belongs to the metallophosphoesterase superfamily. YfcE family.</text>
</comment>
<reference evidence="3 4" key="1">
    <citation type="journal article" date="2019" name="Int. J. Syst. Evol. Microbiol.">
        <title>The Global Catalogue of Microorganisms (GCM) 10K type strain sequencing project: providing services to taxonomists for standard genome sequencing and annotation.</title>
        <authorList>
            <consortium name="The Broad Institute Genomics Platform"/>
            <consortium name="The Broad Institute Genome Sequencing Center for Infectious Disease"/>
            <person name="Wu L."/>
            <person name="Ma J."/>
        </authorList>
    </citation>
    <scope>NUCLEOTIDE SEQUENCE [LARGE SCALE GENOMIC DNA]</scope>
    <source>
        <strain evidence="3 4">CGMCC 1.12121</strain>
    </source>
</reference>
<keyword evidence="1" id="KW-0479">Metal-binding</keyword>
<comment type="cofactor">
    <cofactor evidence="1">
        <name>a divalent metal cation</name>
        <dbReference type="ChEBI" id="CHEBI:60240"/>
    </cofactor>
</comment>
<evidence type="ECO:0000256" key="1">
    <source>
        <dbReference type="RuleBase" id="RU362039"/>
    </source>
</evidence>
<dbReference type="InterPro" id="IPR024654">
    <property type="entry name" value="Calcineurin-like_PHP_lpxH"/>
</dbReference>
<gene>
    <name evidence="3" type="ORF">ACFSBX_03315</name>
</gene>
<proteinExistence type="inferred from homology"/>
<dbReference type="GO" id="GO:0016787">
    <property type="term" value="F:hydrolase activity"/>
    <property type="evidence" value="ECO:0007669"/>
    <property type="project" value="UniProtKB-UniRule"/>
</dbReference>
<dbReference type="GO" id="GO:0046872">
    <property type="term" value="F:metal ion binding"/>
    <property type="evidence" value="ECO:0007669"/>
    <property type="project" value="UniProtKB-KW"/>
</dbReference>
<dbReference type="InterPro" id="IPR029052">
    <property type="entry name" value="Metallo-depent_PP-like"/>
</dbReference>
<accession>A0ABD6CJK7</accession>
<comment type="caution">
    <text evidence="3">The sequence shown here is derived from an EMBL/GenBank/DDBJ whole genome shotgun (WGS) entry which is preliminary data.</text>
</comment>
<dbReference type="NCBIfam" id="TIGR00040">
    <property type="entry name" value="yfcE"/>
    <property type="match status" value="1"/>
</dbReference>
<dbReference type="SUPFAM" id="SSF56300">
    <property type="entry name" value="Metallo-dependent phosphatases"/>
    <property type="match status" value="1"/>
</dbReference>
<dbReference type="EMBL" id="JBHUDK010000003">
    <property type="protein sequence ID" value="MFD1597985.1"/>
    <property type="molecule type" value="Genomic_DNA"/>
</dbReference>
<evidence type="ECO:0000313" key="4">
    <source>
        <dbReference type="Proteomes" id="UP001597085"/>
    </source>
</evidence>
<dbReference type="EC" id="3.1.4.-" evidence="1"/>
<dbReference type="Gene3D" id="3.60.21.10">
    <property type="match status" value="1"/>
</dbReference>
<dbReference type="InterPro" id="IPR000979">
    <property type="entry name" value="Phosphodiesterase_MJ0936/Vps29"/>
</dbReference>